<name>Q6NP29_DROME</name>
<evidence type="ECO:0000256" key="2">
    <source>
        <dbReference type="ARBA" id="ARBA00006732"/>
    </source>
</evidence>
<comment type="similarity">
    <text evidence="2">Belongs to the lin-9 family.</text>
</comment>
<dbReference type="EMBL" id="BT011102">
    <property type="protein sequence ID" value="AAR82768.1"/>
    <property type="molecule type" value="mRNA"/>
</dbReference>
<dbReference type="GO" id="GO:0017053">
    <property type="term" value="C:transcription repressor complex"/>
    <property type="evidence" value="ECO:0007669"/>
    <property type="project" value="InterPro"/>
</dbReference>
<dbReference type="ExpressionAtlas" id="Q6NP29">
    <property type="expression patterns" value="baseline and differential"/>
</dbReference>
<dbReference type="InterPro" id="IPR010561">
    <property type="entry name" value="LIN-9/ALY1"/>
</dbReference>
<dbReference type="GO" id="GO:0005634">
    <property type="term" value="C:nucleus"/>
    <property type="evidence" value="ECO:0007669"/>
    <property type="project" value="UniProtKB-SubCell"/>
</dbReference>
<reference evidence="5" key="1">
    <citation type="submission" date="2003-12" db="EMBL/GenBank/DDBJ databases">
        <authorList>
            <person name="Stapleton M."/>
            <person name="Brokstein P."/>
            <person name="Hong L."/>
            <person name="Agbayani A."/>
            <person name="Carlson J."/>
            <person name="Champe M."/>
            <person name="Chavez C."/>
            <person name="Dorsett V."/>
            <person name="Dresnek D."/>
            <person name="Farfan D."/>
            <person name="Frise E."/>
            <person name="George R."/>
            <person name="Gonzalez M."/>
            <person name="Guarin H."/>
            <person name="Kronmiller B."/>
            <person name="Li P."/>
            <person name="Liao G."/>
            <person name="Miranda A."/>
            <person name="Mungall C.J."/>
            <person name="Nunoo J."/>
            <person name="Pacleb J."/>
            <person name="Paragas V."/>
            <person name="Park S."/>
            <person name="Patel S."/>
            <person name="Phouanenavong S."/>
            <person name="Wan K."/>
            <person name="Yu C."/>
            <person name="Lewis S.E."/>
            <person name="Rubin G.M."/>
            <person name="Celniker S."/>
        </authorList>
    </citation>
    <scope>NUCLEOTIDE SEQUENCE</scope>
    <source>
        <strain evidence="5">Berkeley</strain>
    </source>
</reference>
<feature type="non-terminal residue" evidence="5">
    <location>
        <position position="1"/>
    </location>
</feature>
<dbReference type="Pfam" id="PF06584">
    <property type="entry name" value="DIRP"/>
    <property type="match status" value="1"/>
</dbReference>
<keyword evidence="3" id="KW-0539">Nucleus</keyword>
<dbReference type="AlphaFoldDB" id="Q6NP29"/>
<dbReference type="InterPro" id="IPR045831">
    <property type="entry name" value="LIN9_C"/>
</dbReference>
<evidence type="ECO:0000256" key="3">
    <source>
        <dbReference type="ARBA" id="ARBA00023242"/>
    </source>
</evidence>
<dbReference type="OrthoDB" id="2339771at2759"/>
<feature type="domain" description="DIRP" evidence="4">
    <location>
        <begin position="177"/>
        <end position="285"/>
    </location>
</feature>
<dbReference type="SMART" id="SM01135">
    <property type="entry name" value="DIRP"/>
    <property type="match status" value="1"/>
</dbReference>
<comment type="subcellular location">
    <subcellularLocation>
        <location evidence="1">Nucleus</location>
    </subcellularLocation>
</comment>
<dbReference type="InterPro" id="IPR033471">
    <property type="entry name" value="DIRP"/>
</dbReference>
<gene>
    <name evidence="5" type="primary">aly</name>
</gene>
<organism evidence="5">
    <name type="scientific">Drosophila melanogaster</name>
    <name type="common">Fruit fly</name>
    <dbReference type="NCBI Taxonomy" id="7227"/>
    <lineage>
        <taxon>Eukaryota</taxon>
        <taxon>Metazoa</taxon>
        <taxon>Ecdysozoa</taxon>
        <taxon>Arthropoda</taxon>
        <taxon>Hexapoda</taxon>
        <taxon>Insecta</taxon>
        <taxon>Pterygota</taxon>
        <taxon>Neoptera</taxon>
        <taxon>Endopterygota</taxon>
        <taxon>Diptera</taxon>
        <taxon>Brachycera</taxon>
        <taxon>Muscomorpha</taxon>
        <taxon>Ephydroidea</taxon>
        <taxon>Drosophilidae</taxon>
        <taxon>Drosophila</taxon>
        <taxon>Sophophora</taxon>
    </lineage>
</organism>
<accession>Q6NP29</accession>
<evidence type="ECO:0000256" key="1">
    <source>
        <dbReference type="ARBA" id="ARBA00004123"/>
    </source>
</evidence>
<proteinExistence type="evidence at transcript level"/>
<evidence type="ECO:0000259" key="4">
    <source>
        <dbReference type="SMART" id="SM01135"/>
    </source>
</evidence>
<dbReference type="PANTHER" id="PTHR21689">
    <property type="entry name" value="LIN-9"/>
    <property type="match status" value="1"/>
</dbReference>
<dbReference type="PANTHER" id="PTHR21689:SF2">
    <property type="entry name" value="PROTEIN LIN-9 HOMOLOG"/>
    <property type="match status" value="1"/>
</dbReference>
<sequence length="611" mass="70853">CVKWRETFNKKNIWFRKTSLKLLKKNLVDHFSMSVDPLSIDNFTIQSEICEENEFLANIGLLSTTTMSRHQLKKPRKMVAAWQNDELFIKRPNFAPRIRISEKPEIQGRIKPGVASKRTENFTKKPSNISVDVSEDEKAKEKEKEQDPYSNDFILGKRLYNFLKYLSSHRWIWCEFVDSFLDKPTLTMGYDMKRFIAEYCPLLHSCFMPRRGWQLVRRNMGKARRFSAAFIELEREELECQRRIVRQLQQHKFNPKENVGYLDQIPKRVPLPLAKDATVSSFLHGNSFEGIVNGTVMGYDPQDYTYLVRFNRNDNAVVLSLPDSQLYSDEETAAVPLSIIMRGNKSSSVISESAKTEKFGNKRYTKELLESVLRVGKLQDVKHKILMDLARMNEDFETFEEIGSSSSRRDAKVTPQRENLQRRYSASMITLHRVNADILEPLRILHDYLVEYQKQDEEEESKRGRPASEVYQKCRMQAEQDLKTAADEKFLKIESDRTQEFVRNLHTILYLNGKLGRENSSNLETIIADLVTHMVDNIQPSLGRKLKDGVDSLEPLRQQVVQIFKDVKKTRALPNHPAGSDANRGWYLQLCGRGTAGYSQLNTLPTGPLEY</sequence>
<protein>
    <submittedName>
        <fullName evidence="5">RE01333p</fullName>
    </submittedName>
</protein>
<dbReference type="GO" id="GO:0006351">
    <property type="term" value="P:DNA-templated transcription"/>
    <property type="evidence" value="ECO:0007669"/>
    <property type="project" value="InterPro"/>
</dbReference>
<dbReference type="Pfam" id="PF19438">
    <property type="entry name" value="LIN9_C"/>
    <property type="match status" value="1"/>
</dbReference>
<dbReference type="HOGENOM" id="CLU_483377_0_0_1"/>
<evidence type="ECO:0000313" key="5">
    <source>
        <dbReference type="EMBL" id="AAR82768.1"/>
    </source>
</evidence>
<dbReference type="VEuPathDB" id="VectorBase:FBgn0004372"/>